<organism evidence="1">
    <name type="scientific">Arundo donax</name>
    <name type="common">Giant reed</name>
    <name type="synonym">Donax arundinaceus</name>
    <dbReference type="NCBI Taxonomy" id="35708"/>
    <lineage>
        <taxon>Eukaryota</taxon>
        <taxon>Viridiplantae</taxon>
        <taxon>Streptophyta</taxon>
        <taxon>Embryophyta</taxon>
        <taxon>Tracheophyta</taxon>
        <taxon>Spermatophyta</taxon>
        <taxon>Magnoliopsida</taxon>
        <taxon>Liliopsida</taxon>
        <taxon>Poales</taxon>
        <taxon>Poaceae</taxon>
        <taxon>PACMAD clade</taxon>
        <taxon>Arundinoideae</taxon>
        <taxon>Arundineae</taxon>
        <taxon>Arundo</taxon>
    </lineage>
</organism>
<reference evidence="1" key="2">
    <citation type="journal article" date="2015" name="Data Brief">
        <title>Shoot transcriptome of the giant reed, Arundo donax.</title>
        <authorList>
            <person name="Barrero R.A."/>
            <person name="Guerrero F.D."/>
            <person name="Moolhuijzen P."/>
            <person name="Goolsby J.A."/>
            <person name="Tidwell J."/>
            <person name="Bellgard S.E."/>
            <person name="Bellgard M.I."/>
        </authorList>
    </citation>
    <scope>NUCLEOTIDE SEQUENCE</scope>
    <source>
        <tissue evidence="1">Shoot tissue taken approximately 20 cm above the soil surface</tissue>
    </source>
</reference>
<dbReference type="EMBL" id="GBRH01224702">
    <property type="protein sequence ID" value="JAD73193.1"/>
    <property type="molecule type" value="Transcribed_RNA"/>
</dbReference>
<sequence length="60" mass="6755">MSGLREAERALDPVGCVEGSSPICARECHRPSIRAARLRFRPCLWWRSLISKGRACVQQS</sequence>
<reference evidence="1" key="1">
    <citation type="submission" date="2014-09" db="EMBL/GenBank/DDBJ databases">
        <authorList>
            <person name="Magalhaes I.L.F."/>
            <person name="Oliveira U."/>
            <person name="Santos F.R."/>
            <person name="Vidigal T.H.D.A."/>
            <person name="Brescovit A.D."/>
            <person name="Santos A.J."/>
        </authorList>
    </citation>
    <scope>NUCLEOTIDE SEQUENCE</scope>
    <source>
        <tissue evidence="1">Shoot tissue taken approximately 20 cm above the soil surface</tissue>
    </source>
</reference>
<accession>A0A0A9CFG6</accession>
<protein>
    <submittedName>
        <fullName evidence="1">Uncharacterized protein</fullName>
    </submittedName>
</protein>
<proteinExistence type="predicted"/>
<name>A0A0A9CFG6_ARUDO</name>
<evidence type="ECO:0000313" key="1">
    <source>
        <dbReference type="EMBL" id="JAD73193.1"/>
    </source>
</evidence>
<dbReference type="AlphaFoldDB" id="A0A0A9CFG6"/>